<proteinExistence type="predicted"/>
<feature type="coiled-coil region" evidence="1">
    <location>
        <begin position="136"/>
        <end position="163"/>
    </location>
</feature>
<dbReference type="PROSITE" id="PS51677">
    <property type="entry name" value="NODB"/>
    <property type="match status" value="1"/>
</dbReference>
<sequence>MTETSKKTSCRKVSLTNQIVVKPFWRAATRFGIRKLTRPLHDFVGPYKDTLIHFETTAPVVALTIDDGLSRGGPHVSMVQDVLQLLKEYDATATFFMCTDYLKDQQDDVMALMKEGHELGNHMQEDLNMHYCRLPKEEFKKQLQDANQVLEELEQRHQQTTDHSVSTGTRNPRWFQAPQLILTSRMKEVMDDAPIPMQHVLGDCYCDDFQFAQDMDSKNQEDFDADQCRAVMNEIGQVLLTQAQQGSIAIFTCQKEDFVREHSMLWSISCKG</sequence>
<dbReference type="GO" id="GO:0005975">
    <property type="term" value="P:carbohydrate metabolic process"/>
    <property type="evidence" value="ECO:0007669"/>
    <property type="project" value="InterPro"/>
</dbReference>
<dbReference type="InterPro" id="IPR011330">
    <property type="entry name" value="Glyco_hydro/deAcase_b/a-brl"/>
</dbReference>
<dbReference type="Proteomes" id="UP001153069">
    <property type="component" value="Unassembled WGS sequence"/>
</dbReference>
<accession>A0A9N8EKL8</accession>
<keyword evidence="1" id="KW-0175">Coiled coil</keyword>
<dbReference type="GO" id="GO:0004099">
    <property type="term" value="F:chitin deacetylase activity"/>
    <property type="evidence" value="ECO:0007669"/>
    <property type="project" value="UniProtKB-ARBA"/>
</dbReference>
<dbReference type="Gene3D" id="3.20.20.370">
    <property type="entry name" value="Glycoside hydrolase/deacetylase"/>
    <property type="match status" value="1"/>
</dbReference>
<dbReference type="InterPro" id="IPR002509">
    <property type="entry name" value="NODB_dom"/>
</dbReference>
<dbReference type="InterPro" id="IPR050248">
    <property type="entry name" value="Polysacc_deacetylase_ArnD"/>
</dbReference>
<dbReference type="PANTHER" id="PTHR10587">
    <property type="entry name" value="GLYCOSYL TRANSFERASE-RELATED"/>
    <property type="match status" value="1"/>
</dbReference>
<evidence type="ECO:0000259" key="2">
    <source>
        <dbReference type="PROSITE" id="PS51677"/>
    </source>
</evidence>
<dbReference type="AlphaFoldDB" id="A0A9N8EKL8"/>
<gene>
    <name evidence="3" type="ORF">SEMRO_1265_G257480.1</name>
</gene>
<dbReference type="OrthoDB" id="407355at2759"/>
<dbReference type="SUPFAM" id="SSF88713">
    <property type="entry name" value="Glycoside hydrolase/deacetylase"/>
    <property type="match status" value="1"/>
</dbReference>
<protein>
    <submittedName>
        <fullName evidence="3">Inherit from euNOG: Polysaccharide deacetylase</fullName>
    </submittedName>
</protein>
<evidence type="ECO:0000313" key="4">
    <source>
        <dbReference type="Proteomes" id="UP001153069"/>
    </source>
</evidence>
<dbReference type="EMBL" id="CAICTM010001263">
    <property type="protein sequence ID" value="CAB9522075.1"/>
    <property type="molecule type" value="Genomic_DNA"/>
</dbReference>
<reference evidence="3" key="1">
    <citation type="submission" date="2020-06" db="EMBL/GenBank/DDBJ databases">
        <authorList>
            <consortium name="Plant Systems Biology data submission"/>
        </authorList>
    </citation>
    <scope>NUCLEOTIDE SEQUENCE</scope>
    <source>
        <strain evidence="3">D6</strain>
    </source>
</reference>
<comment type="caution">
    <text evidence="3">The sequence shown here is derived from an EMBL/GenBank/DDBJ whole genome shotgun (WGS) entry which is preliminary data.</text>
</comment>
<dbReference type="Pfam" id="PF01522">
    <property type="entry name" value="Polysacc_deac_1"/>
    <property type="match status" value="1"/>
</dbReference>
<name>A0A9N8EKL8_9STRA</name>
<evidence type="ECO:0000256" key="1">
    <source>
        <dbReference type="SAM" id="Coils"/>
    </source>
</evidence>
<keyword evidence="4" id="KW-1185">Reference proteome</keyword>
<feature type="domain" description="NodB homology" evidence="2">
    <location>
        <begin position="59"/>
        <end position="272"/>
    </location>
</feature>
<organism evidence="3 4">
    <name type="scientific">Seminavis robusta</name>
    <dbReference type="NCBI Taxonomy" id="568900"/>
    <lineage>
        <taxon>Eukaryota</taxon>
        <taxon>Sar</taxon>
        <taxon>Stramenopiles</taxon>
        <taxon>Ochrophyta</taxon>
        <taxon>Bacillariophyta</taxon>
        <taxon>Bacillariophyceae</taxon>
        <taxon>Bacillariophycidae</taxon>
        <taxon>Naviculales</taxon>
        <taxon>Naviculaceae</taxon>
        <taxon>Seminavis</taxon>
    </lineage>
</organism>
<evidence type="ECO:0000313" key="3">
    <source>
        <dbReference type="EMBL" id="CAB9522075.1"/>
    </source>
</evidence>